<accession>R4T6F4</accession>
<dbReference type="KEGG" id="vg:16194256"/>
<organism evidence="2 3">
    <name type="scientific">Haloarcula hispanica tailed virus 1</name>
    <dbReference type="NCBI Taxonomy" id="1273750"/>
    <lineage>
        <taxon>Viruses</taxon>
        <taxon>Duplodnaviria</taxon>
        <taxon>Heunggongvirae</taxon>
        <taxon>Uroviricota</taxon>
        <taxon>Caudoviricetes</taxon>
        <taxon>Madisaviridae</taxon>
        <taxon>Clampvirus</taxon>
        <taxon>Clampvirus italiense</taxon>
        <taxon>Clampvirus HHTV1</taxon>
    </lineage>
</organism>
<proteinExistence type="predicted"/>
<name>R4T6F4_9CAUD</name>
<evidence type="ECO:0000313" key="3">
    <source>
        <dbReference type="Proteomes" id="UP000203449"/>
    </source>
</evidence>
<dbReference type="EMBL" id="KC292025">
    <property type="protein sequence ID" value="AGM11279.1"/>
    <property type="molecule type" value="Genomic_DNA"/>
</dbReference>
<reference evidence="2 3" key="1">
    <citation type="submission" date="2012-12" db="EMBL/GenBank/DDBJ databases">
        <authorList>
            <person name="Sencilo A."/>
            <person name="Jacobs-Sera D."/>
            <person name="Russell D.A."/>
            <person name="Ko C."/>
            <person name="Atanasova N."/>
            <person name="Osterlund E."/>
            <person name="Oksanen H.M."/>
            <person name="Bamford D.H."/>
            <person name="Hatfull G.F."/>
            <person name="Roine E."/>
            <person name="Hendrix R.W."/>
        </authorList>
    </citation>
    <scope>NUCLEOTIDE SEQUENCE [LARGE SCALE GENOMIC DNA]</scope>
</reference>
<sequence>MVGWILDLIELAQQNTWFTVVLLWIGTAVAYRSLHNDIQETHDDVDSLADSQGELAEQVNRVDQKQDHVVSRQEMMLERMGVNAQEIQELREDTARLDERHRQEDTFYRGGNSHGEGD</sequence>
<evidence type="ECO:0000313" key="2">
    <source>
        <dbReference type="EMBL" id="AGM11279.1"/>
    </source>
</evidence>
<dbReference type="GeneID" id="16194256"/>
<feature type="compositionally biased region" description="Basic and acidic residues" evidence="1">
    <location>
        <begin position="94"/>
        <end position="107"/>
    </location>
</feature>
<evidence type="ECO:0000256" key="1">
    <source>
        <dbReference type="SAM" id="MobiDB-lite"/>
    </source>
</evidence>
<keyword evidence="3" id="KW-1185">Reference proteome</keyword>
<gene>
    <name evidence="2" type="primary">23</name>
    <name evidence="2" type="ORF">HHTV1_23</name>
</gene>
<feature type="region of interest" description="Disordered" evidence="1">
    <location>
        <begin position="94"/>
        <end position="118"/>
    </location>
</feature>
<dbReference type="RefSeq" id="YP_008058713.1">
    <property type="nucleotide sequence ID" value="NC_021322.1"/>
</dbReference>
<protein>
    <submittedName>
        <fullName evidence="2">Uncharacterized protein</fullName>
    </submittedName>
</protein>
<dbReference type="Proteomes" id="UP000203449">
    <property type="component" value="Segment"/>
</dbReference>